<name>A0ABP8IFH6_9BACT</name>
<accession>A0ABP8IFH6</accession>
<protein>
    <submittedName>
        <fullName evidence="2">Uncharacterized protein</fullName>
    </submittedName>
</protein>
<dbReference type="Proteomes" id="UP001501153">
    <property type="component" value="Unassembled WGS sequence"/>
</dbReference>
<dbReference type="EMBL" id="BAABGZ010000024">
    <property type="protein sequence ID" value="GAA4357588.1"/>
    <property type="molecule type" value="Genomic_DNA"/>
</dbReference>
<organism evidence="2 3">
    <name type="scientific">Hymenobacter saemangeumensis</name>
    <dbReference type="NCBI Taxonomy" id="1084522"/>
    <lineage>
        <taxon>Bacteria</taxon>
        <taxon>Pseudomonadati</taxon>
        <taxon>Bacteroidota</taxon>
        <taxon>Cytophagia</taxon>
        <taxon>Cytophagales</taxon>
        <taxon>Hymenobacteraceae</taxon>
        <taxon>Hymenobacter</taxon>
    </lineage>
</organism>
<feature type="compositionally biased region" description="Basic and acidic residues" evidence="1">
    <location>
        <begin position="58"/>
        <end position="74"/>
    </location>
</feature>
<keyword evidence="3" id="KW-1185">Reference proteome</keyword>
<dbReference type="RefSeq" id="WP_345236132.1">
    <property type="nucleotide sequence ID" value="NZ_BAABGZ010000024.1"/>
</dbReference>
<proteinExistence type="predicted"/>
<comment type="caution">
    <text evidence="2">The sequence shown here is derived from an EMBL/GenBank/DDBJ whole genome shotgun (WGS) entry which is preliminary data.</text>
</comment>
<feature type="compositionally biased region" description="Polar residues" evidence="1">
    <location>
        <begin position="1"/>
        <end position="15"/>
    </location>
</feature>
<reference evidence="3" key="1">
    <citation type="journal article" date="2019" name="Int. J. Syst. Evol. Microbiol.">
        <title>The Global Catalogue of Microorganisms (GCM) 10K type strain sequencing project: providing services to taxonomists for standard genome sequencing and annotation.</title>
        <authorList>
            <consortium name="The Broad Institute Genomics Platform"/>
            <consortium name="The Broad Institute Genome Sequencing Center for Infectious Disease"/>
            <person name="Wu L."/>
            <person name="Ma J."/>
        </authorList>
    </citation>
    <scope>NUCLEOTIDE SEQUENCE [LARGE SCALE GENOMIC DNA]</scope>
    <source>
        <strain evidence="3">JCM 17923</strain>
    </source>
</reference>
<evidence type="ECO:0000313" key="3">
    <source>
        <dbReference type="Proteomes" id="UP001501153"/>
    </source>
</evidence>
<gene>
    <name evidence="2" type="ORF">GCM10023185_22400</name>
</gene>
<evidence type="ECO:0000256" key="1">
    <source>
        <dbReference type="SAM" id="MobiDB-lite"/>
    </source>
</evidence>
<evidence type="ECO:0000313" key="2">
    <source>
        <dbReference type="EMBL" id="GAA4357588.1"/>
    </source>
</evidence>
<feature type="region of interest" description="Disordered" evidence="1">
    <location>
        <begin position="1"/>
        <end position="74"/>
    </location>
</feature>
<sequence length="74" mass="8029">MPYKSNNTNQQSSENKGAPAGEGLPKGTGDLPVNEYDPETQARLEQEALDAGLRHPNRNLDKPQLDKPDYGGGH</sequence>